<evidence type="ECO:0000313" key="3">
    <source>
        <dbReference type="Proteomes" id="UP001156672"/>
    </source>
</evidence>
<dbReference type="InterPro" id="IPR028992">
    <property type="entry name" value="Hedgehog/Intein_dom"/>
</dbReference>
<dbReference type="SUPFAM" id="SSF51294">
    <property type="entry name" value="Hedgehog/intein (Hint) domain"/>
    <property type="match status" value="1"/>
</dbReference>
<accession>A0ABQ5X1H8</accession>
<keyword evidence="3" id="KW-1185">Reference proteome</keyword>
<sequence length="426" mass="44500">MSSFGNTYYGTGNSLSLTSSASGGSYNLGYVAAIGANDLTVTSGDSSAVSATIQLAALGLLASYTITAEAHTTVVVNSGTINLVAGVTLDADGGSMSISGGLLNALQYVTVNITNGGIFSGAASLISAASGLTINFGTGGGTLNLAASSTNIALLSGATINGFGAGDEIIVSSDGSLTTITGVTYNSLLGTSTISFRNGDTLLLNGQYTDQEDGEGTYLSTQSVSGTNGTELVVACYAKGTAIRTVDGEVSVEKLQIGDLVRTVSGDLKPVLWIGYRSYSSRFAGINPNVMPITFKRGSLGKGLPVCNLTVSPKHAMLIDGVLVQAESLVNERTIFRSTLRGVIEYYHIELEDHDVIYAEGAPSETFIDDSSRSMFHNVDDYYRRYPDRNTKDVYYCAPRLEEGSVLESIRQNLQSTAENNARLSA</sequence>
<dbReference type="Gene3D" id="2.170.16.10">
    <property type="entry name" value="Hedgehog/Intein (Hint) domain"/>
    <property type="match status" value="1"/>
</dbReference>
<evidence type="ECO:0000313" key="2">
    <source>
        <dbReference type="EMBL" id="GLQ69283.1"/>
    </source>
</evidence>
<dbReference type="Proteomes" id="UP001156672">
    <property type="component" value="Unassembled WGS sequence"/>
</dbReference>
<dbReference type="RefSeq" id="WP_082790787.1">
    <property type="nucleotide sequence ID" value="NZ_BEWL01000006.1"/>
</dbReference>
<dbReference type="InterPro" id="IPR036844">
    <property type="entry name" value="Hint_dom_sf"/>
</dbReference>
<evidence type="ECO:0000259" key="1">
    <source>
        <dbReference type="Pfam" id="PF13403"/>
    </source>
</evidence>
<dbReference type="EMBL" id="BSNW01000016">
    <property type="protein sequence ID" value="GLQ69283.1"/>
    <property type="molecule type" value="Genomic_DNA"/>
</dbReference>
<comment type="caution">
    <text evidence="2">The sequence shown here is derived from an EMBL/GenBank/DDBJ whole genome shotgun (WGS) entry which is preliminary data.</text>
</comment>
<name>A0ABQ5X1H8_9PROT</name>
<reference evidence="3" key="1">
    <citation type="journal article" date="2019" name="Int. J. Syst. Evol. Microbiol.">
        <title>The Global Catalogue of Microorganisms (GCM) 10K type strain sequencing project: providing services to taxonomists for standard genome sequencing and annotation.</title>
        <authorList>
            <consortium name="The Broad Institute Genomics Platform"/>
            <consortium name="The Broad Institute Genome Sequencing Center for Infectious Disease"/>
            <person name="Wu L."/>
            <person name="Ma J."/>
        </authorList>
    </citation>
    <scope>NUCLEOTIDE SEQUENCE [LARGE SCALE GENOMIC DNA]</scope>
    <source>
        <strain evidence="3">NBRC 3250</strain>
    </source>
</reference>
<organism evidence="2 3">
    <name type="scientific">Gluconobacter albidus</name>
    <dbReference type="NCBI Taxonomy" id="318683"/>
    <lineage>
        <taxon>Bacteria</taxon>
        <taxon>Pseudomonadati</taxon>
        <taxon>Pseudomonadota</taxon>
        <taxon>Alphaproteobacteria</taxon>
        <taxon>Acetobacterales</taxon>
        <taxon>Acetobacteraceae</taxon>
        <taxon>Gluconobacter</taxon>
    </lineage>
</organism>
<protein>
    <recommendedName>
        <fullName evidence="1">Hedgehog/Intein (Hint) domain-containing protein</fullName>
    </recommendedName>
</protein>
<proteinExistence type="predicted"/>
<feature type="domain" description="Hedgehog/Intein (Hint)" evidence="1">
    <location>
        <begin position="236"/>
        <end position="370"/>
    </location>
</feature>
<gene>
    <name evidence="2" type="ORF">GCM10007866_17340</name>
</gene>
<dbReference type="Pfam" id="PF13403">
    <property type="entry name" value="Hint_2"/>
    <property type="match status" value="1"/>
</dbReference>